<feature type="region of interest" description="Disordered" evidence="1">
    <location>
        <begin position="249"/>
        <end position="275"/>
    </location>
</feature>
<feature type="region of interest" description="Disordered" evidence="1">
    <location>
        <begin position="1"/>
        <end position="118"/>
    </location>
</feature>
<evidence type="ECO:0000256" key="1">
    <source>
        <dbReference type="SAM" id="MobiDB-lite"/>
    </source>
</evidence>
<feature type="compositionally biased region" description="Basic and acidic residues" evidence="1">
    <location>
        <begin position="259"/>
        <end position="273"/>
    </location>
</feature>
<feature type="compositionally biased region" description="Basic and acidic residues" evidence="1">
    <location>
        <begin position="53"/>
        <end position="63"/>
    </location>
</feature>
<accession>A0A835G7G4</accession>
<keyword evidence="3" id="KW-1185">Reference proteome</keyword>
<evidence type="ECO:0000313" key="2">
    <source>
        <dbReference type="EMBL" id="KAF9408929.1"/>
    </source>
</evidence>
<feature type="compositionally biased region" description="Low complexity" evidence="1">
    <location>
        <begin position="72"/>
        <end position="84"/>
    </location>
</feature>
<feature type="non-terminal residue" evidence="2">
    <location>
        <position position="333"/>
    </location>
</feature>
<feature type="non-terminal residue" evidence="2">
    <location>
        <position position="1"/>
    </location>
</feature>
<dbReference type="EMBL" id="JACKWZ010000352">
    <property type="protein sequence ID" value="KAF9408929.1"/>
    <property type="molecule type" value="Genomic_DNA"/>
</dbReference>
<protein>
    <submittedName>
        <fullName evidence="2">Uncharacterized protein</fullName>
    </submittedName>
</protein>
<evidence type="ECO:0000313" key="3">
    <source>
        <dbReference type="Proteomes" id="UP000648187"/>
    </source>
</evidence>
<sequence length="333" mass="37060">KKIDKIPPSHIEQKKDRRNEAIHKFDQKKIKSGQFYKSPIQMQNIEYTSSSSDSERSLSDYYRRGSLKRSRTNSSVTSSSNKRSGIQFIKKPKNKEKVLPPKHTFLKKGKIDDSSHSSCESIIKSEEELRDILSSRSSSSSSTSTIITVKANSKKRSSTSILKKAKNADAKNVAAKNADAKNVAAKKVSTKKVATKNVATKNVAAKNVAAKNEAAKNTDQAKRESIFKKSESIPFIKSEVELKNVLPTASSASVAKKTNTKDEKRSPHSDLQKAKAKIKCKELATGLKKIKSTDSAEYGTILKKIRRKLAQKSEEEIKNILLTARYNRSTSRK</sequence>
<gene>
    <name evidence="2" type="ORF">HW555_011540</name>
</gene>
<feature type="compositionally biased region" description="Basic and acidic residues" evidence="1">
    <location>
        <begin position="1"/>
        <end position="29"/>
    </location>
</feature>
<comment type="caution">
    <text evidence="2">The sequence shown here is derived from an EMBL/GenBank/DDBJ whole genome shotgun (WGS) entry which is preliminary data.</text>
</comment>
<organism evidence="2 3">
    <name type="scientific">Spodoptera exigua</name>
    <name type="common">Beet armyworm</name>
    <name type="synonym">Noctua fulgens</name>
    <dbReference type="NCBI Taxonomy" id="7107"/>
    <lineage>
        <taxon>Eukaryota</taxon>
        <taxon>Metazoa</taxon>
        <taxon>Ecdysozoa</taxon>
        <taxon>Arthropoda</taxon>
        <taxon>Hexapoda</taxon>
        <taxon>Insecta</taxon>
        <taxon>Pterygota</taxon>
        <taxon>Neoptera</taxon>
        <taxon>Endopterygota</taxon>
        <taxon>Lepidoptera</taxon>
        <taxon>Glossata</taxon>
        <taxon>Ditrysia</taxon>
        <taxon>Noctuoidea</taxon>
        <taxon>Noctuidae</taxon>
        <taxon>Amphipyrinae</taxon>
        <taxon>Spodoptera</taxon>
    </lineage>
</organism>
<name>A0A835G7G4_SPOEX</name>
<reference evidence="2" key="1">
    <citation type="submission" date="2020-08" db="EMBL/GenBank/DDBJ databases">
        <title>Spodoptera exigua strain:BAW_Kor-Di-RS1 Genome sequencing and assembly.</title>
        <authorList>
            <person name="Kim J."/>
            <person name="Nam H.Y."/>
            <person name="Kwon M."/>
            <person name="Choi J.H."/>
            <person name="Cho S.R."/>
            <person name="Kim G.-H."/>
        </authorList>
    </citation>
    <scope>NUCLEOTIDE SEQUENCE</scope>
    <source>
        <strain evidence="2">BAW_Kor-Di-RS1</strain>
        <tissue evidence="2">Whole-body</tissue>
    </source>
</reference>
<dbReference type="AlphaFoldDB" id="A0A835G7G4"/>
<dbReference type="Proteomes" id="UP000648187">
    <property type="component" value="Unassembled WGS sequence"/>
</dbReference>
<proteinExistence type="predicted"/>